<dbReference type="Proteomes" id="UP000241394">
    <property type="component" value="Chromosome LG23"/>
</dbReference>
<feature type="domain" description="ABC transporter" evidence="11">
    <location>
        <begin position="225"/>
        <end position="461"/>
    </location>
</feature>
<keyword evidence="5" id="KW-0547">Nucleotide-binding</keyword>
<dbReference type="AlphaFoldDB" id="A0A2R6PUK1"/>
<dbReference type="Gene3D" id="3.40.50.300">
    <property type="entry name" value="P-loop containing nucleotide triphosphate hydrolases"/>
    <property type="match status" value="2"/>
</dbReference>
<evidence type="ECO:0000256" key="8">
    <source>
        <dbReference type="ARBA" id="ARBA00023136"/>
    </source>
</evidence>
<evidence type="ECO:0000256" key="9">
    <source>
        <dbReference type="ARBA" id="ARBA00023180"/>
    </source>
</evidence>
<dbReference type="InParanoid" id="A0A2R6PUK1"/>
<protein>
    <submittedName>
        <fullName evidence="13">Multidrug resistance protein</fullName>
    </submittedName>
</protein>
<feature type="domain" description="ABC transmembrane type-1" evidence="12">
    <location>
        <begin position="1"/>
        <end position="190"/>
    </location>
</feature>
<dbReference type="PROSITE" id="PS00211">
    <property type="entry name" value="ABC_TRANSPORTER_1"/>
    <property type="match status" value="2"/>
</dbReference>
<evidence type="ECO:0000256" key="7">
    <source>
        <dbReference type="ARBA" id="ARBA00022989"/>
    </source>
</evidence>
<keyword evidence="3 10" id="KW-0812">Transmembrane</keyword>
<evidence type="ECO:0000256" key="4">
    <source>
        <dbReference type="ARBA" id="ARBA00022737"/>
    </source>
</evidence>
<dbReference type="FunFam" id="3.40.50.300:FF:000205">
    <property type="entry name" value="ABC transporter B family member 4"/>
    <property type="match status" value="2"/>
</dbReference>
<dbReference type="InterPro" id="IPR017871">
    <property type="entry name" value="ABC_transporter-like_CS"/>
</dbReference>
<keyword evidence="6" id="KW-0067">ATP-binding</keyword>
<dbReference type="EMBL" id="NKQK01000023">
    <property type="protein sequence ID" value="PSR96736.1"/>
    <property type="molecule type" value="Genomic_DNA"/>
</dbReference>
<reference evidence="14" key="2">
    <citation type="journal article" date="2018" name="BMC Genomics">
        <title>A manually annotated Actinidia chinensis var. chinensis (kiwifruit) genome highlights the challenges associated with draft genomes and gene prediction in plants.</title>
        <authorList>
            <person name="Pilkington S.M."/>
            <person name="Crowhurst R."/>
            <person name="Hilario E."/>
            <person name="Nardozza S."/>
            <person name="Fraser L."/>
            <person name="Peng Y."/>
            <person name="Gunaseelan K."/>
            <person name="Simpson R."/>
            <person name="Tahir J."/>
            <person name="Deroles S.C."/>
            <person name="Templeton K."/>
            <person name="Luo Z."/>
            <person name="Davy M."/>
            <person name="Cheng C."/>
            <person name="McNeilage M."/>
            <person name="Scaglione D."/>
            <person name="Liu Y."/>
            <person name="Zhang Q."/>
            <person name="Datson P."/>
            <person name="De Silva N."/>
            <person name="Gardiner S.E."/>
            <person name="Bassett H."/>
            <person name="Chagne D."/>
            <person name="McCallum J."/>
            <person name="Dzierzon H."/>
            <person name="Deng C."/>
            <person name="Wang Y.Y."/>
            <person name="Barron L."/>
            <person name="Manako K."/>
            <person name="Bowen J."/>
            <person name="Foster T.M."/>
            <person name="Erridge Z.A."/>
            <person name="Tiffin H."/>
            <person name="Waite C.N."/>
            <person name="Davies K.M."/>
            <person name="Grierson E.P."/>
            <person name="Laing W.A."/>
            <person name="Kirk R."/>
            <person name="Chen X."/>
            <person name="Wood M."/>
            <person name="Montefiori M."/>
            <person name="Brummell D.A."/>
            <person name="Schwinn K.E."/>
            <person name="Catanach A."/>
            <person name="Fullerton C."/>
            <person name="Li D."/>
            <person name="Meiyalaghan S."/>
            <person name="Nieuwenhuizen N."/>
            <person name="Read N."/>
            <person name="Prakash R."/>
            <person name="Hunter D."/>
            <person name="Zhang H."/>
            <person name="McKenzie M."/>
            <person name="Knabel M."/>
            <person name="Harris A."/>
            <person name="Allan A.C."/>
            <person name="Gleave A."/>
            <person name="Chen A."/>
            <person name="Janssen B.J."/>
            <person name="Plunkett B."/>
            <person name="Ampomah-Dwamena C."/>
            <person name="Voogd C."/>
            <person name="Leif D."/>
            <person name="Lafferty D."/>
            <person name="Souleyre E.J.F."/>
            <person name="Varkonyi-Gasic E."/>
            <person name="Gambi F."/>
            <person name="Hanley J."/>
            <person name="Yao J.L."/>
            <person name="Cheung J."/>
            <person name="David K.M."/>
            <person name="Warren B."/>
            <person name="Marsh K."/>
            <person name="Snowden K.C."/>
            <person name="Lin-Wang K."/>
            <person name="Brian L."/>
            <person name="Martinez-Sanchez M."/>
            <person name="Wang M."/>
            <person name="Ileperuma N."/>
            <person name="Macnee N."/>
            <person name="Campin R."/>
            <person name="McAtee P."/>
            <person name="Drummond R.S.M."/>
            <person name="Espley R.V."/>
            <person name="Ireland H.S."/>
            <person name="Wu R."/>
            <person name="Atkinson R.G."/>
            <person name="Karunairetnam S."/>
            <person name="Bulley S."/>
            <person name="Chunkath S."/>
            <person name="Hanley Z."/>
            <person name="Storey R."/>
            <person name="Thrimawithana A.H."/>
            <person name="Thomson S."/>
            <person name="David C."/>
            <person name="Testolin R."/>
            <person name="Huang H."/>
            <person name="Hellens R.P."/>
            <person name="Schaffer R.J."/>
        </authorList>
    </citation>
    <scope>NUCLEOTIDE SEQUENCE [LARGE SCALE GENOMIC DNA]</scope>
    <source>
        <strain evidence="14">cv. Red5</strain>
    </source>
</reference>
<evidence type="ECO:0000256" key="10">
    <source>
        <dbReference type="SAM" id="Phobius"/>
    </source>
</evidence>
<dbReference type="GO" id="GO:0140359">
    <property type="term" value="F:ABC-type transporter activity"/>
    <property type="evidence" value="ECO:0007669"/>
    <property type="project" value="InterPro"/>
</dbReference>
<dbReference type="OrthoDB" id="6500128at2759"/>
<dbReference type="InterPro" id="IPR003593">
    <property type="entry name" value="AAA+_ATPase"/>
</dbReference>
<accession>A0A2R6PUK1</accession>
<sequence length="1100" mass="120982">MTSQVVSSISTDMLIIQGVLTEKVPNFIMNIAMFMTAQMTAVYLCWRLAIVAIPALLMLIIPGVVYGKLLTDVGEKIQEAYTVAGGIVEQALSSIRTVYSYVREDHTAQSYSDALEPILNLGSKQGLMKGMAIGSVGIAYAVWALQGWYGSILVTEKGVKGGNAFTAGVCIVYGGLALGSSLINVKYFMEANVAAAHIFEMIERVPIIDSADHQGKIMSDVKGELEFKDIDFAYPSRPESQILQEFNLKVMPFQTVGLVGGSGSGKSTVINLLERFYDPVGGEILLDGINIKTLQLKWLRSQMGLVSQEPILFATSIKENILFGKEEASQKEIVKAAKAANAHDFIMQLPNGYDTQVGQLGIQMSGGEKQRISIARALLKDPQILLLDEATSSLDSQSEKAVQDALNQASVERTTIIIAHRLSTLRNADLIAVIQSGQVVESGSHDQLIQNSQGPYSAMVQLQKEFMNEITVSTSESIESNNSYRKVQTRNELIPPSSYRAKKSQDEEEEPYSPPSLWELKQMIQSQWKATILGCTGALCSGLIQPWHSFCQGALLSVFFISDRDELKSKTSIYCFAFVAFAVSVFITNVIQHYNFGVMGENLTKKIRETTFAKILTLEIEWFDQEDNSSGALYSRLATDAVMVRTLVTDSLAMVTQAISGATLSIILGLVLAWKLALAAIAMQPLIICAFYMKAIMMRSMSKKILKAQNKSSELASEAVGNHRIICAFYSQEKVMALFEVTQTGPKIESHKQSWYAGIGLFVSQFLTAANAGLLFWYGGKLLYRGEIKYKHLFQTFFVLVTTGRVIAETGSMNMNLMKGTTALKSIFMILKRRSKMNPDKQDGINPVKIKGDVELKEVDFFYPTRPKQMILMGMALKIDAGKIVALVGRSGSGKSTIIRMIQRFYDPSKGSVLIDGFDIKFYNLRALRSYIAWVGQEPTIFAGTMNDNIAYGKDNATEAEIIEAAILANAHGFISSMEDGYNTYCGERGVQLSGGQKQRIALARAILKNPSILLLDEATSALDVKTENLVQDALEKTMIGRTCLVVTHRLSTVQISDKISVIDKGRIVEEGSHGELLAKGEMGAYYSLVRLQQQANKGR</sequence>
<evidence type="ECO:0000256" key="5">
    <source>
        <dbReference type="ARBA" id="ARBA00022741"/>
    </source>
</evidence>
<feature type="transmembrane region" description="Helical" evidence="10">
    <location>
        <begin position="573"/>
        <end position="594"/>
    </location>
</feature>
<keyword evidence="4" id="KW-0677">Repeat</keyword>
<keyword evidence="2" id="KW-0813">Transport</keyword>
<evidence type="ECO:0000259" key="11">
    <source>
        <dbReference type="PROSITE" id="PS50893"/>
    </source>
</evidence>
<feature type="transmembrane region" description="Helical" evidence="10">
    <location>
        <begin position="666"/>
        <end position="693"/>
    </location>
</feature>
<reference evidence="13 14" key="1">
    <citation type="submission" date="2017-07" db="EMBL/GenBank/DDBJ databases">
        <title>An improved, manually edited Actinidia chinensis var. chinensis (kiwifruit) genome highlights the challenges associated with draft genomes and gene prediction in plants.</title>
        <authorList>
            <person name="Pilkington S."/>
            <person name="Crowhurst R."/>
            <person name="Hilario E."/>
            <person name="Nardozza S."/>
            <person name="Fraser L."/>
            <person name="Peng Y."/>
            <person name="Gunaseelan K."/>
            <person name="Simpson R."/>
            <person name="Tahir J."/>
            <person name="Deroles S."/>
            <person name="Templeton K."/>
            <person name="Luo Z."/>
            <person name="Davy M."/>
            <person name="Cheng C."/>
            <person name="Mcneilage M."/>
            <person name="Scaglione D."/>
            <person name="Liu Y."/>
            <person name="Zhang Q."/>
            <person name="Datson P."/>
            <person name="De Silva N."/>
            <person name="Gardiner S."/>
            <person name="Bassett H."/>
            <person name="Chagne D."/>
            <person name="Mccallum J."/>
            <person name="Dzierzon H."/>
            <person name="Deng C."/>
            <person name="Wang Y.-Y."/>
            <person name="Barron N."/>
            <person name="Manako K."/>
            <person name="Bowen J."/>
            <person name="Foster T."/>
            <person name="Erridge Z."/>
            <person name="Tiffin H."/>
            <person name="Waite C."/>
            <person name="Davies K."/>
            <person name="Grierson E."/>
            <person name="Laing W."/>
            <person name="Kirk R."/>
            <person name="Chen X."/>
            <person name="Wood M."/>
            <person name="Montefiori M."/>
            <person name="Brummell D."/>
            <person name="Schwinn K."/>
            <person name="Catanach A."/>
            <person name="Fullerton C."/>
            <person name="Li D."/>
            <person name="Meiyalaghan S."/>
            <person name="Nieuwenhuizen N."/>
            <person name="Read N."/>
            <person name="Prakash R."/>
            <person name="Hunter D."/>
            <person name="Zhang H."/>
            <person name="Mckenzie M."/>
            <person name="Knabel M."/>
            <person name="Harris A."/>
            <person name="Allan A."/>
            <person name="Chen A."/>
            <person name="Janssen B."/>
            <person name="Plunkett B."/>
            <person name="Dwamena C."/>
            <person name="Voogd C."/>
            <person name="Leif D."/>
            <person name="Lafferty D."/>
            <person name="Souleyre E."/>
            <person name="Varkonyi-Gasic E."/>
            <person name="Gambi F."/>
            <person name="Hanley J."/>
            <person name="Yao J.-L."/>
            <person name="Cheung J."/>
            <person name="David K."/>
            <person name="Warren B."/>
            <person name="Marsh K."/>
            <person name="Snowden K."/>
            <person name="Lin-Wang K."/>
            <person name="Brian L."/>
            <person name="Martinez-Sanchez M."/>
            <person name="Wang M."/>
            <person name="Ileperuma N."/>
            <person name="Macnee N."/>
            <person name="Campin R."/>
            <person name="Mcatee P."/>
            <person name="Drummond R."/>
            <person name="Espley R."/>
            <person name="Ireland H."/>
            <person name="Wu R."/>
            <person name="Atkinson R."/>
            <person name="Karunairetnam S."/>
            <person name="Bulley S."/>
            <person name="Chunkath S."/>
            <person name="Hanley Z."/>
            <person name="Storey R."/>
            <person name="Thrimawithana A."/>
            <person name="Thomson S."/>
            <person name="David C."/>
            <person name="Testolin R."/>
        </authorList>
    </citation>
    <scope>NUCLEOTIDE SEQUENCE [LARGE SCALE GENOMIC DNA]</scope>
    <source>
        <strain evidence="14">cv. Red5</strain>
        <tissue evidence="13">Young leaf</tissue>
    </source>
</reference>
<dbReference type="GO" id="GO:0016020">
    <property type="term" value="C:membrane"/>
    <property type="evidence" value="ECO:0007669"/>
    <property type="project" value="InterPro"/>
</dbReference>
<comment type="caution">
    <text evidence="13">The sequence shown here is derived from an EMBL/GenBank/DDBJ whole genome shotgun (WGS) entry which is preliminary data.</text>
</comment>
<dbReference type="InterPro" id="IPR036640">
    <property type="entry name" value="ABC1_TM_sf"/>
</dbReference>
<feature type="transmembrane region" description="Helical" evidence="10">
    <location>
        <begin position="131"/>
        <end position="152"/>
    </location>
</feature>
<feature type="domain" description="ABC transmembrane type-1" evidence="12">
    <location>
        <begin position="532"/>
        <end position="819"/>
    </location>
</feature>
<dbReference type="CDD" id="cd18577">
    <property type="entry name" value="ABC_6TM_Pgp_ABCB1_D1_like"/>
    <property type="match status" value="1"/>
</dbReference>
<evidence type="ECO:0000313" key="13">
    <source>
        <dbReference type="EMBL" id="PSR96736.1"/>
    </source>
</evidence>
<dbReference type="GO" id="GO:0016887">
    <property type="term" value="F:ATP hydrolysis activity"/>
    <property type="evidence" value="ECO:0007669"/>
    <property type="project" value="InterPro"/>
</dbReference>
<dbReference type="SUPFAM" id="SSF52540">
    <property type="entry name" value="P-loop containing nucleoside triphosphate hydrolases"/>
    <property type="match status" value="2"/>
</dbReference>
<evidence type="ECO:0000256" key="2">
    <source>
        <dbReference type="ARBA" id="ARBA00022448"/>
    </source>
</evidence>
<feature type="transmembrane region" description="Helical" evidence="10">
    <location>
        <begin position="41"/>
        <end position="66"/>
    </location>
</feature>
<dbReference type="STRING" id="1590841.A0A2R6PUK1"/>
<name>A0A2R6PUK1_ACTCC</name>
<proteinExistence type="inferred from homology"/>
<keyword evidence="7 10" id="KW-1133">Transmembrane helix</keyword>
<evidence type="ECO:0000256" key="3">
    <source>
        <dbReference type="ARBA" id="ARBA00022692"/>
    </source>
</evidence>
<keyword evidence="9" id="KW-0325">Glycoprotein</keyword>
<organism evidence="13 14">
    <name type="scientific">Actinidia chinensis var. chinensis</name>
    <name type="common">Chinese soft-hair kiwi</name>
    <dbReference type="NCBI Taxonomy" id="1590841"/>
    <lineage>
        <taxon>Eukaryota</taxon>
        <taxon>Viridiplantae</taxon>
        <taxon>Streptophyta</taxon>
        <taxon>Embryophyta</taxon>
        <taxon>Tracheophyta</taxon>
        <taxon>Spermatophyta</taxon>
        <taxon>Magnoliopsida</taxon>
        <taxon>eudicotyledons</taxon>
        <taxon>Gunneridae</taxon>
        <taxon>Pentapetalae</taxon>
        <taxon>asterids</taxon>
        <taxon>Ericales</taxon>
        <taxon>Actinidiaceae</taxon>
        <taxon>Actinidia</taxon>
    </lineage>
</organism>
<feature type="transmembrane region" description="Helical" evidence="10">
    <location>
        <begin position="755"/>
        <end position="778"/>
    </location>
</feature>
<evidence type="ECO:0000256" key="6">
    <source>
        <dbReference type="ARBA" id="ARBA00022840"/>
    </source>
</evidence>
<keyword evidence="14" id="KW-1185">Reference proteome</keyword>
<dbReference type="InterPro" id="IPR011527">
    <property type="entry name" value="ABC1_TM_dom"/>
</dbReference>
<evidence type="ECO:0000256" key="1">
    <source>
        <dbReference type="ARBA" id="ARBA00007577"/>
    </source>
</evidence>
<dbReference type="Gramene" id="PSR96736">
    <property type="protein sequence ID" value="PSR96736"/>
    <property type="gene ID" value="CEY00_Acc26789"/>
</dbReference>
<dbReference type="CDD" id="cd18578">
    <property type="entry name" value="ABC_6TM_Pgp_ABCB1_D2_like"/>
    <property type="match status" value="1"/>
</dbReference>
<comment type="similarity">
    <text evidence="1">Belongs to the ABC transporter superfamily. ABCB family. Multidrug resistance exporter (TC 3.A.1.201) subfamily.</text>
</comment>
<dbReference type="PROSITE" id="PS50929">
    <property type="entry name" value="ABC_TM1F"/>
    <property type="match status" value="2"/>
</dbReference>
<dbReference type="SUPFAM" id="SSF90123">
    <property type="entry name" value="ABC transporter transmembrane region"/>
    <property type="match status" value="2"/>
</dbReference>
<gene>
    <name evidence="13" type="ORF">CEY00_Acc26789</name>
</gene>
<dbReference type="Pfam" id="PF00664">
    <property type="entry name" value="ABC_membrane"/>
    <property type="match status" value="2"/>
</dbReference>
<dbReference type="Pfam" id="PF00005">
    <property type="entry name" value="ABC_tran"/>
    <property type="match status" value="2"/>
</dbReference>
<evidence type="ECO:0000313" key="14">
    <source>
        <dbReference type="Proteomes" id="UP000241394"/>
    </source>
</evidence>
<dbReference type="PANTHER" id="PTHR45136">
    <property type="entry name" value="ABC TRANSPORTER DOMAIN-CONTAINING PROTEIN"/>
    <property type="match status" value="1"/>
</dbReference>
<dbReference type="OMA" id="WSIRENI"/>
<dbReference type="Gene3D" id="1.20.1560.10">
    <property type="entry name" value="ABC transporter type 1, transmembrane domain"/>
    <property type="match status" value="1"/>
</dbReference>
<evidence type="ECO:0000259" key="12">
    <source>
        <dbReference type="PROSITE" id="PS50929"/>
    </source>
</evidence>
<dbReference type="InterPro" id="IPR027417">
    <property type="entry name" value="P-loop_NTPase"/>
</dbReference>
<dbReference type="PROSITE" id="PS50893">
    <property type="entry name" value="ABC_TRANSPORTER_2"/>
    <property type="match status" value="2"/>
</dbReference>
<feature type="transmembrane region" description="Helical" evidence="10">
    <location>
        <begin position="164"/>
        <end position="183"/>
    </location>
</feature>
<dbReference type="CDD" id="cd03249">
    <property type="entry name" value="ABC_MTABC3_MDL1_MDL2"/>
    <property type="match status" value="2"/>
</dbReference>
<dbReference type="GO" id="GO:0005524">
    <property type="term" value="F:ATP binding"/>
    <property type="evidence" value="ECO:0007669"/>
    <property type="project" value="UniProtKB-KW"/>
</dbReference>
<dbReference type="InterPro" id="IPR003439">
    <property type="entry name" value="ABC_transporter-like_ATP-bd"/>
</dbReference>
<keyword evidence="8 10" id="KW-0472">Membrane</keyword>
<dbReference type="SMART" id="SM00382">
    <property type="entry name" value="AAA"/>
    <property type="match status" value="2"/>
</dbReference>
<dbReference type="PANTHER" id="PTHR45136:SF2">
    <property type="entry name" value="ABC TRANSPORTER DOMAIN-CONTAINING PROTEIN"/>
    <property type="match status" value="1"/>
</dbReference>
<feature type="domain" description="ABC transporter" evidence="11">
    <location>
        <begin position="856"/>
        <end position="1090"/>
    </location>
</feature>